<evidence type="ECO:0000256" key="1">
    <source>
        <dbReference type="SAM" id="Coils"/>
    </source>
</evidence>
<evidence type="ECO:0000313" key="2">
    <source>
        <dbReference type="EMBL" id="KAK9680630.1"/>
    </source>
</evidence>
<name>A0AAW1HVC7_POPJA</name>
<keyword evidence="1" id="KW-0175">Coiled coil</keyword>
<keyword evidence="3" id="KW-1185">Reference proteome</keyword>
<evidence type="ECO:0000313" key="3">
    <source>
        <dbReference type="Proteomes" id="UP001458880"/>
    </source>
</evidence>
<dbReference type="AlphaFoldDB" id="A0AAW1HVC7"/>
<dbReference type="Proteomes" id="UP001458880">
    <property type="component" value="Unassembled WGS sequence"/>
</dbReference>
<proteinExistence type="predicted"/>
<gene>
    <name evidence="2" type="ORF">QE152_g38927</name>
</gene>
<dbReference type="EMBL" id="JASPKY010000881">
    <property type="protein sequence ID" value="KAK9680630.1"/>
    <property type="molecule type" value="Genomic_DNA"/>
</dbReference>
<organism evidence="2 3">
    <name type="scientific">Popillia japonica</name>
    <name type="common">Japanese beetle</name>
    <dbReference type="NCBI Taxonomy" id="7064"/>
    <lineage>
        <taxon>Eukaryota</taxon>
        <taxon>Metazoa</taxon>
        <taxon>Ecdysozoa</taxon>
        <taxon>Arthropoda</taxon>
        <taxon>Hexapoda</taxon>
        <taxon>Insecta</taxon>
        <taxon>Pterygota</taxon>
        <taxon>Neoptera</taxon>
        <taxon>Endopterygota</taxon>
        <taxon>Coleoptera</taxon>
        <taxon>Polyphaga</taxon>
        <taxon>Scarabaeiformia</taxon>
        <taxon>Scarabaeidae</taxon>
        <taxon>Rutelinae</taxon>
        <taxon>Popillia</taxon>
    </lineage>
</organism>
<sequence length="150" mass="16722">MADKDLEIKLENHDQQIKSLKHRMDNQEEQTKVMQELIVSVKLLAVNMENMLEAQKSQGARLEKLESEPGENWKSMKRIVEDKMSKLKNKQWWEAAGTRAIKTVAQSLFATIGAAAVMSEVDWKVTVSAAALAGILSVATSLTGLPEVEE</sequence>
<dbReference type="Pfam" id="PF16945">
    <property type="entry name" value="Phage_r1t_holin"/>
    <property type="match status" value="1"/>
</dbReference>
<comment type="caution">
    <text evidence="2">The sequence shown here is derived from an EMBL/GenBank/DDBJ whole genome shotgun (WGS) entry which is preliminary data.</text>
</comment>
<reference evidence="2 3" key="1">
    <citation type="journal article" date="2024" name="BMC Genomics">
        <title>De novo assembly and annotation of Popillia japonica's genome with initial clues to its potential as an invasive pest.</title>
        <authorList>
            <person name="Cucini C."/>
            <person name="Boschi S."/>
            <person name="Funari R."/>
            <person name="Cardaioli E."/>
            <person name="Iannotti N."/>
            <person name="Marturano G."/>
            <person name="Paoli F."/>
            <person name="Bruttini M."/>
            <person name="Carapelli A."/>
            <person name="Frati F."/>
            <person name="Nardi F."/>
        </authorList>
    </citation>
    <scope>NUCLEOTIDE SEQUENCE [LARGE SCALE GENOMIC DNA]</scope>
    <source>
        <strain evidence="2">DMR45628</strain>
    </source>
</reference>
<accession>A0AAW1HVC7</accession>
<feature type="coiled-coil region" evidence="1">
    <location>
        <begin position="3"/>
        <end position="68"/>
    </location>
</feature>
<dbReference type="InterPro" id="IPR020109">
    <property type="entry name" value="Holin_r1t"/>
</dbReference>
<protein>
    <submittedName>
        <fullName evidence="2">Lactococcus lactis phage r1t holin</fullName>
    </submittedName>
</protein>